<comment type="similarity">
    <text evidence="1 3">Belongs to the type-B carboxylesterase/lipase family.</text>
</comment>
<name>A0A6A5Y1Z7_9PLEO</name>
<dbReference type="OrthoDB" id="10259133at2759"/>
<dbReference type="PROSITE" id="PS00941">
    <property type="entry name" value="CARBOXYLESTERASE_B_2"/>
    <property type="match status" value="1"/>
</dbReference>
<evidence type="ECO:0000313" key="6">
    <source>
        <dbReference type="Proteomes" id="UP000799778"/>
    </source>
</evidence>
<dbReference type="PROSITE" id="PS00122">
    <property type="entry name" value="CARBOXYLESTERASE_B_1"/>
    <property type="match status" value="1"/>
</dbReference>
<dbReference type="SUPFAM" id="SSF53474">
    <property type="entry name" value="alpha/beta-Hydrolases"/>
    <property type="match status" value="1"/>
</dbReference>
<organism evidence="5 6">
    <name type="scientific">Aaosphaeria arxii CBS 175.79</name>
    <dbReference type="NCBI Taxonomy" id="1450172"/>
    <lineage>
        <taxon>Eukaryota</taxon>
        <taxon>Fungi</taxon>
        <taxon>Dikarya</taxon>
        <taxon>Ascomycota</taxon>
        <taxon>Pezizomycotina</taxon>
        <taxon>Dothideomycetes</taxon>
        <taxon>Pleosporomycetidae</taxon>
        <taxon>Pleosporales</taxon>
        <taxon>Pleosporales incertae sedis</taxon>
        <taxon>Aaosphaeria</taxon>
    </lineage>
</organism>
<keyword evidence="6" id="KW-1185">Reference proteome</keyword>
<dbReference type="PANTHER" id="PTHR43918">
    <property type="entry name" value="ACETYLCHOLINESTERASE"/>
    <property type="match status" value="1"/>
</dbReference>
<evidence type="ECO:0000256" key="2">
    <source>
        <dbReference type="ARBA" id="ARBA00022801"/>
    </source>
</evidence>
<dbReference type="GeneID" id="54280465"/>
<dbReference type="InterPro" id="IPR050654">
    <property type="entry name" value="AChE-related_enzymes"/>
</dbReference>
<dbReference type="InterPro" id="IPR002018">
    <property type="entry name" value="CarbesteraseB"/>
</dbReference>
<dbReference type="InterPro" id="IPR029058">
    <property type="entry name" value="AB_hydrolase_fold"/>
</dbReference>
<dbReference type="GO" id="GO:0052689">
    <property type="term" value="F:carboxylic ester hydrolase activity"/>
    <property type="evidence" value="ECO:0007669"/>
    <property type="project" value="TreeGrafter"/>
</dbReference>
<feature type="domain" description="Carboxylesterase type B" evidence="4">
    <location>
        <begin position="4"/>
        <end position="448"/>
    </location>
</feature>
<evidence type="ECO:0000259" key="4">
    <source>
        <dbReference type="Pfam" id="PF00135"/>
    </source>
</evidence>
<dbReference type="PANTHER" id="PTHR43918:SF4">
    <property type="entry name" value="CARBOXYLIC ESTER HYDROLASE"/>
    <property type="match status" value="1"/>
</dbReference>
<dbReference type="Proteomes" id="UP000799778">
    <property type="component" value="Unassembled WGS sequence"/>
</dbReference>
<feature type="non-terminal residue" evidence="5">
    <location>
        <position position="488"/>
    </location>
</feature>
<dbReference type="Pfam" id="PF00135">
    <property type="entry name" value="COesterase"/>
    <property type="match status" value="1"/>
</dbReference>
<keyword evidence="2 3" id="KW-0378">Hydrolase</keyword>
<dbReference type="AlphaFoldDB" id="A0A6A5Y1Z7"/>
<protein>
    <recommendedName>
        <fullName evidence="3">Carboxylic ester hydrolase</fullName>
        <ecNumber evidence="3">3.1.1.-</ecNumber>
    </recommendedName>
</protein>
<evidence type="ECO:0000256" key="1">
    <source>
        <dbReference type="ARBA" id="ARBA00005964"/>
    </source>
</evidence>
<dbReference type="Gene3D" id="3.40.50.1820">
    <property type="entry name" value="alpha/beta hydrolase"/>
    <property type="match status" value="1"/>
</dbReference>
<dbReference type="EC" id="3.1.1.-" evidence="3"/>
<proteinExistence type="inferred from homology"/>
<evidence type="ECO:0000313" key="5">
    <source>
        <dbReference type="EMBL" id="KAF2019233.1"/>
    </source>
</evidence>
<evidence type="ECO:0000256" key="3">
    <source>
        <dbReference type="RuleBase" id="RU361235"/>
    </source>
</evidence>
<dbReference type="EMBL" id="ML978067">
    <property type="protein sequence ID" value="KAF2019233.1"/>
    <property type="molecule type" value="Genomic_DNA"/>
</dbReference>
<dbReference type="InterPro" id="IPR019826">
    <property type="entry name" value="Carboxylesterase_B_AS"/>
</dbReference>
<sequence>SLNETWDGVRDARAYGKLCVGYGLDQTFYEQSEDCLTLNVVRPANLEEGVKLPVGVWIHGGAFANGGGGDQRYNLSFIVEQSVRIGRPIIGVSMNYRLHGWGFLSSNEMAGEGATNLGLRDQRLALRWVKENIEGFGGDKGKVAIWGESAGAASVGLHLTAYGGRDEGLFRAAIMQSGNPVFYGVQNGTQQSQPVFDELVKETGCYETVDRVQCLRELPFERLNRTLGALFLTAGGLGPVIDGDIIRNYGSLQLERGEFVKVPIITGANSDEGASLGPKGINSTAAFLATISNFPSFFQEAILKAYPDDLTTNVVASLGNQRPGPPYGAQFRRAATYFGDVLFIASRRETAKTWAANGVPAYAYRFNAIPHGVPPEVGAGHYKEIGYMFRNFLGVGHRPDIRPFDGMPKGHFELADLMSASWASFIHGLDPNDWEGRPAEVELWPKYDVDTPLDFVFDANVTSYAENDTFRMEGIELINRNARGMYHR</sequence>
<gene>
    <name evidence="5" type="ORF">BU24DRAFT_335437</name>
</gene>
<accession>A0A6A5Y1Z7</accession>
<feature type="non-terminal residue" evidence="5">
    <location>
        <position position="1"/>
    </location>
</feature>
<dbReference type="RefSeq" id="XP_033387572.1">
    <property type="nucleotide sequence ID" value="XM_033523068.1"/>
</dbReference>
<dbReference type="InterPro" id="IPR019819">
    <property type="entry name" value="Carboxylesterase_B_CS"/>
</dbReference>
<reference evidence="5" key="1">
    <citation type="journal article" date="2020" name="Stud. Mycol.">
        <title>101 Dothideomycetes genomes: a test case for predicting lifestyles and emergence of pathogens.</title>
        <authorList>
            <person name="Haridas S."/>
            <person name="Albert R."/>
            <person name="Binder M."/>
            <person name="Bloem J."/>
            <person name="Labutti K."/>
            <person name="Salamov A."/>
            <person name="Andreopoulos B."/>
            <person name="Baker S."/>
            <person name="Barry K."/>
            <person name="Bills G."/>
            <person name="Bluhm B."/>
            <person name="Cannon C."/>
            <person name="Castanera R."/>
            <person name="Culley D."/>
            <person name="Daum C."/>
            <person name="Ezra D."/>
            <person name="Gonzalez J."/>
            <person name="Henrissat B."/>
            <person name="Kuo A."/>
            <person name="Liang C."/>
            <person name="Lipzen A."/>
            <person name="Lutzoni F."/>
            <person name="Magnuson J."/>
            <person name="Mondo S."/>
            <person name="Nolan M."/>
            <person name="Ohm R."/>
            <person name="Pangilinan J."/>
            <person name="Park H.-J."/>
            <person name="Ramirez L."/>
            <person name="Alfaro M."/>
            <person name="Sun H."/>
            <person name="Tritt A."/>
            <person name="Yoshinaga Y."/>
            <person name="Zwiers L.-H."/>
            <person name="Turgeon B."/>
            <person name="Goodwin S."/>
            <person name="Spatafora J."/>
            <person name="Crous P."/>
            <person name="Grigoriev I."/>
        </authorList>
    </citation>
    <scope>NUCLEOTIDE SEQUENCE</scope>
    <source>
        <strain evidence="5">CBS 175.79</strain>
    </source>
</reference>